<gene>
    <name evidence="1" type="ORF">NCGR_LOCUS12978</name>
</gene>
<dbReference type="Proteomes" id="UP000604825">
    <property type="component" value="Unassembled WGS sequence"/>
</dbReference>
<protein>
    <submittedName>
        <fullName evidence="1">Uncharacterized protein</fullName>
    </submittedName>
</protein>
<name>A0A811N561_9POAL</name>
<keyword evidence="2" id="KW-1185">Reference proteome</keyword>
<accession>A0A811N561</accession>
<evidence type="ECO:0000313" key="2">
    <source>
        <dbReference type="Proteomes" id="UP000604825"/>
    </source>
</evidence>
<dbReference type="EMBL" id="CAJGYO010000003">
    <property type="protein sequence ID" value="CAD6219233.1"/>
    <property type="molecule type" value="Genomic_DNA"/>
</dbReference>
<comment type="caution">
    <text evidence="1">The sequence shown here is derived from an EMBL/GenBank/DDBJ whole genome shotgun (WGS) entry which is preliminary data.</text>
</comment>
<sequence length="70" mass="7339">MGTPPSRSSVEALSGLSAIPLDYVCPADERAGLGDAFDLVRTHANDHTAPWIPVVDISLLETPPAARRSG</sequence>
<evidence type="ECO:0000313" key="1">
    <source>
        <dbReference type="EMBL" id="CAD6219233.1"/>
    </source>
</evidence>
<organism evidence="1 2">
    <name type="scientific">Miscanthus lutarioriparius</name>
    <dbReference type="NCBI Taxonomy" id="422564"/>
    <lineage>
        <taxon>Eukaryota</taxon>
        <taxon>Viridiplantae</taxon>
        <taxon>Streptophyta</taxon>
        <taxon>Embryophyta</taxon>
        <taxon>Tracheophyta</taxon>
        <taxon>Spermatophyta</taxon>
        <taxon>Magnoliopsida</taxon>
        <taxon>Liliopsida</taxon>
        <taxon>Poales</taxon>
        <taxon>Poaceae</taxon>
        <taxon>PACMAD clade</taxon>
        <taxon>Panicoideae</taxon>
        <taxon>Andropogonodae</taxon>
        <taxon>Andropogoneae</taxon>
        <taxon>Saccharinae</taxon>
        <taxon>Miscanthus</taxon>
    </lineage>
</organism>
<dbReference type="AlphaFoldDB" id="A0A811N561"/>
<proteinExistence type="predicted"/>
<reference evidence="1" key="1">
    <citation type="submission" date="2020-10" db="EMBL/GenBank/DDBJ databases">
        <authorList>
            <person name="Han B."/>
            <person name="Lu T."/>
            <person name="Zhao Q."/>
            <person name="Huang X."/>
            <person name="Zhao Y."/>
        </authorList>
    </citation>
    <scope>NUCLEOTIDE SEQUENCE</scope>
</reference>